<dbReference type="GO" id="GO:0003700">
    <property type="term" value="F:DNA-binding transcription factor activity"/>
    <property type="evidence" value="ECO:0007669"/>
    <property type="project" value="InterPro"/>
</dbReference>
<dbReference type="GO" id="GO:0000976">
    <property type="term" value="F:transcription cis-regulatory region binding"/>
    <property type="evidence" value="ECO:0007669"/>
    <property type="project" value="TreeGrafter"/>
</dbReference>
<dbReference type="PANTHER" id="PTHR30126:SF40">
    <property type="entry name" value="HTH-TYPE TRANSCRIPTIONAL REGULATOR GLTR"/>
    <property type="match status" value="1"/>
</dbReference>
<dbReference type="FunFam" id="1.10.10.10:FF:000001">
    <property type="entry name" value="LysR family transcriptional regulator"/>
    <property type="match status" value="1"/>
</dbReference>
<keyword evidence="2" id="KW-0805">Transcription regulation</keyword>
<dbReference type="RefSeq" id="WP_169346316.1">
    <property type="nucleotide sequence ID" value="NZ_JABBJJ010000086.1"/>
</dbReference>
<dbReference type="PROSITE" id="PS50931">
    <property type="entry name" value="HTH_LYSR"/>
    <property type="match status" value="1"/>
</dbReference>
<comment type="similarity">
    <text evidence="1">Belongs to the LysR transcriptional regulatory family.</text>
</comment>
<dbReference type="SUPFAM" id="SSF46785">
    <property type="entry name" value="Winged helix' DNA-binding domain"/>
    <property type="match status" value="1"/>
</dbReference>
<evidence type="ECO:0000313" key="8">
    <source>
        <dbReference type="Proteomes" id="UP000518300"/>
    </source>
</evidence>
<feature type="domain" description="HTH lysR-type" evidence="6">
    <location>
        <begin position="1"/>
        <end position="60"/>
    </location>
</feature>
<dbReference type="Gene3D" id="3.40.190.290">
    <property type="match status" value="1"/>
</dbReference>
<comment type="caution">
    <text evidence="7">The sequence shown here is derived from an EMBL/GenBank/DDBJ whole genome shotgun (WGS) entry which is preliminary data.</text>
</comment>
<protein>
    <submittedName>
        <fullName evidence="7">LysR family transcriptional regulator</fullName>
    </submittedName>
</protein>
<keyword evidence="3" id="KW-0238">DNA-binding</keyword>
<feature type="region of interest" description="Disordered" evidence="5">
    <location>
        <begin position="290"/>
        <end position="322"/>
    </location>
</feature>
<accession>A0A848LF32</accession>
<evidence type="ECO:0000256" key="2">
    <source>
        <dbReference type="ARBA" id="ARBA00023015"/>
    </source>
</evidence>
<feature type="compositionally biased region" description="Low complexity" evidence="5">
    <location>
        <begin position="303"/>
        <end position="316"/>
    </location>
</feature>
<dbReference type="SUPFAM" id="SSF53850">
    <property type="entry name" value="Periplasmic binding protein-like II"/>
    <property type="match status" value="1"/>
</dbReference>
<name>A0A848LF32_9BACT</name>
<evidence type="ECO:0000256" key="1">
    <source>
        <dbReference type="ARBA" id="ARBA00009437"/>
    </source>
</evidence>
<dbReference type="Pfam" id="PF03466">
    <property type="entry name" value="LysR_substrate"/>
    <property type="match status" value="1"/>
</dbReference>
<organism evidence="7 8">
    <name type="scientific">Pyxidicoccus fallax</name>
    <dbReference type="NCBI Taxonomy" id="394095"/>
    <lineage>
        <taxon>Bacteria</taxon>
        <taxon>Pseudomonadati</taxon>
        <taxon>Myxococcota</taxon>
        <taxon>Myxococcia</taxon>
        <taxon>Myxococcales</taxon>
        <taxon>Cystobacterineae</taxon>
        <taxon>Myxococcaceae</taxon>
        <taxon>Pyxidicoccus</taxon>
    </lineage>
</organism>
<evidence type="ECO:0000256" key="3">
    <source>
        <dbReference type="ARBA" id="ARBA00023125"/>
    </source>
</evidence>
<evidence type="ECO:0000259" key="6">
    <source>
        <dbReference type="PROSITE" id="PS50931"/>
    </source>
</evidence>
<evidence type="ECO:0000256" key="5">
    <source>
        <dbReference type="SAM" id="MobiDB-lite"/>
    </source>
</evidence>
<keyword evidence="4" id="KW-0804">Transcription</keyword>
<evidence type="ECO:0000313" key="7">
    <source>
        <dbReference type="EMBL" id="NMO17034.1"/>
    </source>
</evidence>
<dbReference type="PANTHER" id="PTHR30126">
    <property type="entry name" value="HTH-TYPE TRANSCRIPTIONAL REGULATOR"/>
    <property type="match status" value="1"/>
</dbReference>
<dbReference type="CDD" id="cd05466">
    <property type="entry name" value="PBP2_LTTR_substrate"/>
    <property type="match status" value="1"/>
</dbReference>
<dbReference type="InterPro" id="IPR005119">
    <property type="entry name" value="LysR_subst-bd"/>
</dbReference>
<reference evidence="7 8" key="1">
    <citation type="submission" date="2020-04" db="EMBL/GenBank/DDBJ databases">
        <title>Draft genome of Pyxidicoccus fallax type strain.</title>
        <authorList>
            <person name="Whitworth D.E."/>
        </authorList>
    </citation>
    <scope>NUCLEOTIDE SEQUENCE [LARGE SCALE GENOMIC DNA]</scope>
    <source>
        <strain evidence="7 8">DSM 14698</strain>
    </source>
</reference>
<proteinExistence type="inferred from homology"/>
<dbReference type="Pfam" id="PF00126">
    <property type="entry name" value="HTH_1"/>
    <property type="match status" value="1"/>
</dbReference>
<dbReference type="InterPro" id="IPR036390">
    <property type="entry name" value="WH_DNA-bd_sf"/>
</dbReference>
<dbReference type="AlphaFoldDB" id="A0A848LF32"/>
<keyword evidence="8" id="KW-1185">Reference proteome</keyword>
<dbReference type="InterPro" id="IPR036388">
    <property type="entry name" value="WH-like_DNA-bd_sf"/>
</dbReference>
<sequence>MDLDPRYLEAFFTVCREGGFSRAAAVMHRTQPAISYQVRMLERQLGTRLIERAQRPLLLTPAGKRLRELCERFFGEFGRLAASFAEGAPLTEEPLHIAAVSGFGRYVLFPLLCQPPFSRLRYSLRFPTVDEVFRTLEEGRCDLGIVYVPRVSRLLRVQPLRREELVLIAPPGFDASAHAPRSVKGYETLPFITYDECEYVFGRWFDAHFGTQPAGMREVCHFEELEEVLETVALGRGVSVIPDHVAAQAVQQGRVKLLRPTSRRATNAIYSVTRAGAAHHPDVERLIEALRAERPTPSAPKKTSVGTRPSSRSRGTSGRRRA</sequence>
<dbReference type="Gene3D" id="1.10.10.10">
    <property type="entry name" value="Winged helix-like DNA-binding domain superfamily/Winged helix DNA-binding domain"/>
    <property type="match status" value="1"/>
</dbReference>
<gene>
    <name evidence="7" type="ORF">HG543_19535</name>
</gene>
<dbReference type="InterPro" id="IPR000847">
    <property type="entry name" value="LysR_HTH_N"/>
</dbReference>
<dbReference type="Proteomes" id="UP000518300">
    <property type="component" value="Unassembled WGS sequence"/>
</dbReference>
<evidence type="ECO:0000256" key="4">
    <source>
        <dbReference type="ARBA" id="ARBA00023163"/>
    </source>
</evidence>
<dbReference type="PRINTS" id="PR00039">
    <property type="entry name" value="HTHLYSR"/>
</dbReference>
<dbReference type="EMBL" id="JABBJJ010000086">
    <property type="protein sequence ID" value="NMO17034.1"/>
    <property type="molecule type" value="Genomic_DNA"/>
</dbReference>